<protein>
    <submittedName>
        <fullName evidence="1">Uncharacterized protein</fullName>
    </submittedName>
</protein>
<gene>
    <name evidence="1" type="ORF">GCM10009550_75940</name>
</gene>
<sequence>MGGWGMAVRVVAASWRGRAWRLVVLLAVLAGLVPGVRLAVAADQGVSAGIGHVVWDEECSALPRLARIVEQPPVVPVVESSVLLVAGPSAAVAWVRDGVWEGPGRAWFAVSRAGRAPPFSSGI</sequence>
<comment type="caution">
    <text evidence="1">The sequence shown here is derived from an EMBL/GenBank/DDBJ whole genome shotgun (WGS) entry which is preliminary data.</text>
</comment>
<keyword evidence="2" id="KW-1185">Reference proteome</keyword>
<name>A0ABP4CH65_9ACTN</name>
<accession>A0ABP4CH65</accession>
<dbReference type="EMBL" id="BAAAHH010000063">
    <property type="protein sequence ID" value="GAA0969340.1"/>
    <property type="molecule type" value="Genomic_DNA"/>
</dbReference>
<proteinExistence type="predicted"/>
<organism evidence="1 2">
    <name type="scientific">Actinocorallia libanotica</name>
    <dbReference type="NCBI Taxonomy" id="46162"/>
    <lineage>
        <taxon>Bacteria</taxon>
        <taxon>Bacillati</taxon>
        <taxon>Actinomycetota</taxon>
        <taxon>Actinomycetes</taxon>
        <taxon>Streptosporangiales</taxon>
        <taxon>Thermomonosporaceae</taxon>
        <taxon>Actinocorallia</taxon>
    </lineage>
</organism>
<evidence type="ECO:0000313" key="2">
    <source>
        <dbReference type="Proteomes" id="UP001500665"/>
    </source>
</evidence>
<reference evidence="2" key="1">
    <citation type="journal article" date="2019" name="Int. J. Syst. Evol. Microbiol.">
        <title>The Global Catalogue of Microorganisms (GCM) 10K type strain sequencing project: providing services to taxonomists for standard genome sequencing and annotation.</title>
        <authorList>
            <consortium name="The Broad Institute Genomics Platform"/>
            <consortium name="The Broad Institute Genome Sequencing Center for Infectious Disease"/>
            <person name="Wu L."/>
            <person name="Ma J."/>
        </authorList>
    </citation>
    <scope>NUCLEOTIDE SEQUENCE [LARGE SCALE GENOMIC DNA]</scope>
    <source>
        <strain evidence="2">JCM 10696</strain>
    </source>
</reference>
<evidence type="ECO:0000313" key="1">
    <source>
        <dbReference type="EMBL" id="GAA0969340.1"/>
    </source>
</evidence>
<dbReference type="Proteomes" id="UP001500665">
    <property type="component" value="Unassembled WGS sequence"/>
</dbReference>